<dbReference type="AlphaFoldDB" id="A0A8T3AT15"/>
<keyword evidence="2" id="KW-0732">Signal</keyword>
<dbReference type="OrthoDB" id="1431686at2759"/>
<feature type="region of interest" description="Disordered" evidence="1">
    <location>
        <begin position="50"/>
        <end position="103"/>
    </location>
</feature>
<evidence type="ECO:0000313" key="4">
    <source>
        <dbReference type="Proteomes" id="UP000829196"/>
    </source>
</evidence>
<protein>
    <submittedName>
        <fullName evidence="3">Uncharacterized protein</fullName>
    </submittedName>
</protein>
<reference evidence="3" key="1">
    <citation type="journal article" date="2022" name="Front. Genet.">
        <title>Chromosome-Scale Assembly of the Dendrobium nobile Genome Provides Insights Into the Molecular Mechanism of the Biosynthesis of the Medicinal Active Ingredient of Dendrobium.</title>
        <authorList>
            <person name="Xu Q."/>
            <person name="Niu S.-C."/>
            <person name="Li K.-L."/>
            <person name="Zheng P.-J."/>
            <person name="Zhang X.-J."/>
            <person name="Jia Y."/>
            <person name="Liu Y."/>
            <person name="Niu Y.-X."/>
            <person name="Yu L.-H."/>
            <person name="Chen D.-F."/>
            <person name="Zhang G.-Q."/>
        </authorList>
    </citation>
    <scope>NUCLEOTIDE SEQUENCE</scope>
    <source>
        <tissue evidence="3">Leaf</tissue>
    </source>
</reference>
<feature type="signal peptide" evidence="2">
    <location>
        <begin position="1"/>
        <end position="30"/>
    </location>
</feature>
<name>A0A8T3AT15_DENNO</name>
<dbReference type="EMBL" id="JAGYWB010000014">
    <property type="protein sequence ID" value="KAI0499260.1"/>
    <property type="molecule type" value="Genomic_DNA"/>
</dbReference>
<evidence type="ECO:0000256" key="2">
    <source>
        <dbReference type="SAM" id="SignalP"/>
    </source>
</evidence>
<dbReference type="Proteomes" id="UP000829196">
    <property type="component" value="Unassembled WGS sequence"/>
</dbReference>
<evidence type="ECO:0000313" key="3">
    <source>
        <dbReference type="EMBL" id="KAI0499260.1"/>
    </source>
</evidence>
<comment type="caution">
    <text evidence="3">The sequence shown here is derived from an EMBL/GenBank/DDBJ whole genome shotgun (WGS) entry which is preliminary data.</text>
</comment>
<sequence>MRKRVRKFLQGAATAALLLTLVLVLLLAEGNQNSYRVEARKLLAMEIPAEEVNSSLPNSENDKREKPTRQAGVSFRWIPPSNSNPIQNKSRPHFDGGTGKKLG</sequence>
<gene>
    <name evidence="3" type="ORF">KFK09_020163</name>
</gene>
<feature type="compositionally biased region" description="Polar residues" evidence="1">
    <location>
        <begin position="80"/>
        <end position="89"/>
    </location>
</feature>
<organism evidence="3 4">
    <name type="scientific">Dendrobium nobile</name>
    <name type="common">Orchid</name>
    <dbReference type="NCBI Taxonomy" id="94219"/>
    <lineage>
        <taxon>Eukaryota</taxon>
        <taxon>Viridiplantae</taxon>
        <taxon>Streptophyta</taxon>
        <taxon>Embryophyta</taxon>
        <taxon>Tracheophyta</taxon>
        <taxon>Spermatophyta</taxon>
        <taxon>Magnoliopsida</taxon>
        <taxon>Liliopsida</taxon>
        <taxon>Asparagales</taxon>
        <taxon>Orchidaceae</taxon>
        <taxon>Epidendroideae</taxon>
        <taxon>Malaxideae</taxon>
        <taxon>Dendrobiinae</taxon>
        <taxon>Dendrobium</taxon>
    </lineage>
</organism>
<proteinExistence type="predicted"/>
<accession>A0A8T3AT15</accession>
<keyword evidence="4" id="KW-1185">Reference proteome</keyword>
<feature type="chain" id="PRO_5035723677" evidence="2">
    <location>
        <begin position="31"/>
        <end position="103"/>
    </location>
</feature>
<evidence type="ECO:0000256" key="1">
    <source>
        <dbReference type="SAM" id="MobiDB-lite"/>
    </source>
</evidence>